<dbReference type="AlphaFoldDB" id="A0A4Y2LIP0"/>
<dbReference type="Proteomes" id="UP000499080">
    <property type="component" value="Unassembled WGS sequence"/>
</dbReference>
<name>A0A4Y2LIP0_ARAVE</name>
<reference evidence="1 2" key="1">
    <citation type="journal article" date="2019" name="Sci. Rep.">
        <title>Orb-weaving spider Araneus ventricosus genome elucidates the spidroin gene catalogue.</title>
        <authorList>
            <person name="Kono N."/>
            <person name="Nakamura H."/>
            <person name="Ohtoshi R."/>
            <person name="Moran D.A.P."/>
            <person name="Shinohara A."/>
            <person name="Yoshida Y."/>
            <person name="Fujiwara M."/>
            <person name="Mori M."/>
            <person name="Tomita M."/>
            <person name="Arakawa K."/>
        </authorList>
    </citation>
    <scope>NUCLEOTIDE SEQUENCE [LARGE SCALE GENOMIC DNA]</scope>
</reference>
<sequence>MVRLADRFTALYRKYQTSSFIGAKNSSNSPLAMGPSPDTARDSVFIFQNAADVGKKEIPYTTLRDAHLLYNMTTRNQAHNS</sequence>
<keyword evidence="2" id="KW-1185">Reference proteome</keyword>
<evidence type="ECO:0000313" key="1">
    <source>
        <dbReference type="EMBL" id="GBN14621.1"/>
    </source>
</evidence>
<organism evidence="1 2">
    <name type="scientific">Araneus ventricosus</name>
    <name type="common">Orbweaver spider</name>
    <name type="synonym">Epeira ventricosa</name>
    <dbReference type="NCBI Taxonomy" id="182803"/>
    <lineage>
        <taxon>Eukaryota</taxon>
        <taxon>Metazoa</taxon>
        <taxon>Ecdysozoa</taxon>
        <taxon>Arthropoda</taxon>
        <taxon>Chelicerata</taxon>
        <taxon>Arachnida</taxon>
        <taxon>Araneae</taxon>
        <taxon>Araneomorphae</taxon>
        <taxon>Entelegynae</taxon>
        <taxon>Araneoidea</taxon>
        <taxon>Araneidae</taxon>
        <taxon>Araneus</taxon>
    </lineage>
</organism>
<accession>A0A4Y2LIP0</accession>
<comment type="caution">
    <text evidence="1">The sequence shown here is derived from an EMBL/GenBank/DDBJ whole genome shotgun (WGS) entry which is preliminary data.</text>
</comment>
<gene>
    <name evidence="1" type="ORF">AVEN_273637_1</name>
</gene>
<evidence type="ECO:0000313" key="2">
    <source>
        <dbReference type="Proteomes" id="UP000499080"/>
    </source>
</evidence>
<protein>
    <submittedName>
        <fullName evidence="1">Uncharacterized protein</fullName>
    </submittedName>
</protein>
<proteinExistence type="predicted"/>
<dbReference type="EMBL" id="BGPR01005925">
    <property type="protein sequence ID" value="GBN14621.1"/>
    <property type="molecule type" value="Genomic_DNA"/>
</dbReference>